<feature type="transmembrane region" description="Helical" evidence="1">
    <location>
        <begin position="249"/>
        <end position="271"/>
    </location>
</feature>
<feature type="transmembrane region" description="Helical" evidence="1">
    <location>
        <begin position="387"/>
        <end position="404"/>
    </location>
</feature>
<accession>S2W469</accession>
<feature type="transmembrane region" description="Helical" evidence="1">
    <location>
        <begin position="6"/>
        <end position="25"/>
    </location>
</feature>
<feature type="transmembrane region" description="Helical" evidence="1">
    <location>
        <begin position="304"/>
        <end position="324"/>
    </location>
</feature>
<gene>
    <name evidence="2" type="ORF">HMPREF9306_00014</name>
</gene>
<proteinExistence type="predicted"/>
<keyword evidence="1" id="KW-1133">Transmembrane helix</keyword>
<evidence type="ECO:0000256" key="1">
    <source>
        <dbReference type="SAM" id="Phobius"/>
    </source>
</evidence>
<feature type="transmembrane region" description="Helical" evidence="1">
    <location>
        <begin position="107"/>
        <end position="130"/>
    </location>
</feature>
<dbReference type="Proteomes" id="UP000014417">
    <property type="component" value="Unassembled WGS sequence"/>
</dbReference>
<feature type="transmembrane region" description="Helical" evidence="1">
    <location>
        <begin position="198"/>
        <end position="218"/>
    </location>
</feature>
<feature type="transmembrane region" description="Helical" evidence="1">
    <location>
        <begin position="491"/>
        <end position="516"/>
    </location>
</feature>
<keyword evidence="3" id="KW-1185">Reference proteome</keyword>
<dbReference type="EMBL" id="AGZR01000001">
    <property type="protein sequence ID" value="EPD33981.1"/>
    <property type="molecule type" value="Genomic_DNA"/>
</dbReference>
<evidence type="ECO:0000313" key="2">
    <source>
        <dbReference type="EMBL" id="EPD33981.1"/>
    </source>
</evidence>
<keyword evidence="1" id="KW-0472">Membrane</keyword>
<name>S2W469_9ACTN</name>
<feature type="transmembrane region" description="Helical" evidence="1">
    <location>
        <begin position="409"/>
        <end position="427"/>
    </location>
</feature>
<feature type="transmembrane region" description="Helical" evidence="1">
    <location>
        <begin position="336"/>
        <end position="357"/>
    </location>
</feature>
<reference evidence="2 3" key="1">
    <citation type="submission" date="2013-04" db="EMBL/GenBank/DDBJ databases">
        <title>The Genome Sequence of Propionimicrobium lymphophilum ACS-093-V-SCH5.</title>
        <authorList>
            <consortium name="The Broad Institute Genomics Platform"/>
            <person name="Earl A."/>
            <person name="Ward D."/>
            <person name="Feldgarden M."/>
            <person name="Gevers D."/>
            <person name="Saerens B."/>
            <person name="Vaneechoutte M."/>
            <person name="Walker B."/>
            <person name="Young S."/>
            <person name="Zeng Q."/>
            <person name="Gargeya S."/>
            <person name="Fitzgerald M."/>
            <person name="Haas B."/>
            <person name="Abouelleil A."/>
            <person name="Allen A.W."/>
            <person name="Alvarado L."/>
            <person name="Arachchi H.M."/>
            <person name="Berlin A.M."/>
            <person name="Chapman S.B."/>
            <person name="Gainer-Dewar J."/>
            <person name="Goldberg J."/>
            <person name="Griggs A."/>
            <person name="Gujja S."/>
            <person name="Hansen M."/>
            <person name="Howarth C."/>
            <person name="Imamovic A."/>
            <person name="Ireland A."/>
            <person name="Larimer J."/>
            <person name="McCowan C."/>
            <person name="Murphy C."/>
            <person name="Pearson M."/>
            <person name="Poon T.W."/>
            <person name="Priest M."/>
            <person name="Roberts A."/>
            <person name="Saif S."/>
            <person name="Shea T."/>
            <person name="Sisk P."/>
            <person name="Sykes S."/>
            <person name="Wortman J."/>
            <person name="Nusbaum C."/>
            <person name="Birren B."/>
        </authorList>
    </citation>
    <scope>NUCLEOTIDE SEQUENCE [LARGE SCALE GENOMIC DNA]</scope>
    <source>
        <strain evidence="2 3">ACS-093-V-SCH5</strain>
    </source>
</reference>
<feature type="transmembrane region" description="Helical" evidence="1">
    <location>
        <begin position="58"/>
        <end position="82"/>
    </location>
</feature>
<dbReference type="AlphaFoldDB" id="S2W469"/>
<dbReference type="Pfam" id="PF20176">
    <property type="entry name" value="DUF6541"/>
    <property type="match status" value="1"/>
</dbReference>
<feature type="transmembrane region" description="Helical" evidence="1">
    <location>
        <begin position="447"/>
        <end position="470"/>
    </location>
</feature>
<protein>
    <submittedName>
        <fullName evidence="2">Uncharacterized protein</fullName>
    </submittedName>
</protein>
<dbReference type="InterPro" id="IPR046671">
    <property type="entry name" value="DUF6541"/>
</dbReference>
<dbReference type="PATRIC" id="fig|883161.3.peg.12"/>
<keyword evidence="1" id="KW-0812">Transmembrane</keyword>
<sequence>MWLDLFLLTTIASLLLLVPGMLISFGAGVRGFWCIGLAPVLSVGVISLSAVLSAKAGISWNLITVFISTLGLALASFLVSYFGSKLLPASFRGKGGDKTEFSVSKKYIISTVAGVAISSFVMIKNVLFIFNKPDAFSQTYDNIFHLNLIRWMLDTGIASSLDVGMSGNETFYPSAWHDLAVLSLKIANLENVSLGNNAAIIATLVVAWPLTSMLLMRVIFPPKPIIPLLGGIMSVAFTAFPLLPIGYGVLYPNFLAVSILPAMVALTVNLFHLNRGSSLPTGSTVLLGLIGGIGLTLAHPNATVGLICVIAAGLALTVVAGKLFNNIKFKGPKCKSVLLSAAILLMGLLDAVIYFILSASRSSMWPVSRELAHAVGEILLVMPRGEASNVLAGLLTCAGAYFILKQRKYLWLLLVHAGFCFIWAVMVSYKPSLFRNLISGPWYGDGVRVGCLMVVTAIPISVFGAYELFLKGSQFLTSQSRFFVKINFHGSYKVAYLIIVLLGTQLFGMPGIIYYLQGCYSLGPNSRLVDKSEYKLIMEVPEIVPKGESVVVNPWNGSSMLYAFTGVETTEKHVTPSPSSDQQLINDHLDDASKFSRVCRVLSEENAKWVLDFSNEPLVNSPNLTFPGFDDLDDNPGFMETARVGDAVLYRITACG</sequence>
<dbReference type="HOGENOM" id="CLU_017691_2_0_11"/>
<feature type="transmembrane region" description="Helical" evidence="1">
    <location>
        <begin position="225"/>
        <end position="243"/>
    </location>
</feature>
<comment type="caution">
    <text evidence="2">The sequence shown here is derived from an EMBL/GenBank/DDBJ whole genome shotgun (WGS) entry which is preliminary data.</text>
</comment>
<feature type="transmembrane region" description="Helical" evidence="1">
    <location>
        <begin position="32"/>
        <end position="52"/>
    </location>
</feature>
<evidence type="ECO:0000313" key="3">
    <source>
        <dbReference type="Proteomes" id="UP000014417"/>
    </source>
</evidence>
<dbReference type="RefSeq" id="WP_016454877.1">
    <property type="nucleotide sequence ID" value="NZ_KE150269.1"/>
</dbReference>
<dbReference type="STRING" id="883161.HMPREF9306_00014"/>
<organism evidence="2 3">
    <name type="scientific">Propionimicrobium lymphophilum ACS-093-V-SCH5</name>
    <dbReference type="NCBI Taxonomy" id="883161"/>
    <lineage>
        <taxon>Bacteria</taxon>
        <taxon>Bacillati</taxon>
        <taxon>Actinomycetota</taxon>
        <taxon>Actinomycetes</taxon>
        <taxon>Propionibacteriales</taxon>
        <taxon>Propionibacteriaceae</taxon>
        <taxon>Propionimicrobium</taxon>
    </lineage>
</organism>